<organism evidence="1 2">
    <name type="scientific">Psilocybe cyanescens</name>
    <dbReference type="NCBI Taxonomy" id="93625"/>
    <lineage>
        <taxon>Eukaryota</taxon>
        <taxon>Fungi</taxon>
        <taxon>Dikarya</taxon>
        <taxon>Basidiomycota</taxon>
        <taxon>Agaricomycotina</taxon>
        <taxon>Agaricomycetes</taxon>
        <taxon>Agaricomycetidae</taxon>
        <taxon>Agaricales</taxon>
        <taxon>Agaricineae</taxon>
        <taxon>Strophariaceae</taxon>
        <taxon>Psilocybe</taxon>
    </lineage>
</organism>
<sequence>MASPRHHHASPICISHNKEQPQQLLLCVEPPPPLHLAYTHIPCLTLANTMPRPSTYPMMSSSLYGCCIVLSLHCRHASSPAALYDQQLHQ</sequence>
<evidence type="ECO:0000313" key="2">
    <source>
        <dbReference type="Proteomes" id="UP000283269"/>
    </source>
</evidence>
<dbReference type="EMBL" id="NHYD01002633">
    <property type="protein sequence ID" value="PPQ85789.1"/>
    <property type="molecule type" value="Genomic_DNA"/>
</dbReference>
<protein>
    <submittedName>
        <fullName evidence="1">Uncharacterized protein</fullName>
    </submittedName>
</protein>
<dbReference type="Proteomes" id="UP000283269">
    <property type="component" value="Unassembled WGS sequence"/>
</dbReference>
<proteinExistence type="predicted"/>
<name>A0A409X4U7_PSICY</name>
<evidence type="ECO:0000313" key="1">
    <source>
        <dbReference type="EMBL" id="PPQ85789.1"/>
    </source>
</evidence>
<dbReference type="AlphaFoldDB" id="A0A409X4U7"/>
<comment type="caution">
    <text evidence="1">The sequence shown here is derived from an EMBL/GenBank/DDBJ whole genome shotgun (WGS) entry which is preliminary data.</text>
</comment>
<reference evidence="1 2" key="1">
    <citation type="journal article" date="2018" name="Evol. Lett.">
        <title>Horizontal gene cluster transfer increased hallucinogenic mushroom diversity.</title>
        <authorList>
            <person name="Reynolds H.T."/>
            <person name="Vijayakumar V."/>
            <person name="Gluck-Thaler E."/>
            <person name="Korotkin H.B."/>
            <person name="Matheny P.B."/>
            <person name="Slot J.C."/>
        </authorList>
    </citation>
    <scope>NUCLEOTIDE SEQUENCE [LARGE SCALE GENOMIC DNA]</scope>
    <source>
        <strain evidence="1 2">2631</strain>
    </source>
</reference>
<gene>
    <name evidence="1" type="ORF">CVT25_002902</name>
</gene>
<keyword evidence="2" id="KW-1185">Reference proteome</keyword>
<accession>A0A409X4U7</accession>
<dbReference type="InParanoid" id="A0A409X4U7"/>